<organism evidence="4 5">
    <name type="scientific">Trichogramma brassicae</name>
    <dbReference type="NCBI Taxonomy" id="86971"/>
    <lineage>
        <taxon>Eukaryota</taxon>
        <taxon>Metazoa</taxon>
        <taxon>Ecdysozoa</taxon>
        <taxon>Arthropoda</taxon>
        <taxon>Hexapoda</taxon>
        <taxon>Insecta</taxon>
        <taxon>Pterygota</taxon>
        <taxon>Neoptera</taxon>
        <taxon>Endopterygota</taxon>
        <taxon>Hymenoptera</taxon>
        <taxon>Apocrita</taxon>
        <taxon>Proctotrupomorpha</taxon>
        <taxon>Chalcidoidea</taxon>
        <taxon>Trichogrammatidae</taxon>
        <taxon>Trichogramma</taxon>
    </lineage>
</organism>
<feature type="chain" id="PRO_5026310189" evidence="3">
    <location>
        <begin position="26"/>
        <end position="907"/>
    </location>
</feature>
<feature type="region of interest" description="Disordered" evidence="1">
    <location>
        <begin position="465"/>
        <end position="494"/>
    </location>
</feature>
<proteinExistence type="predicted"/>
<feature type="transmembrane region" description="Helical" evidence="2">
    <location>
        <begin position="381"/>
        <end position="401"/>
    </location>
</feature>
<evidence type="ECO:0000313" key="4">
    <source>
        <dbReference type="EMBL" id="CAB0037185.1"/>
    </source>
</evidence>
<name>A0A6H5IJF8_9HYME</name>
<feature type="transmembrane region" description="Helical" evidence="2">
    <location>
        <begin position="574"/>
        <end position="597"/>
    </location>
</feature>
<keyword evidence="3" id="KW-0732">Signal</keyword>
<feature type="region of interest" description="Disordered" evidence="1">
    <location>
        <begin position="663"/>
        <end position="739"/>
    </location>
</feature>
<evidence type="ECO:0000313" key="5">
    <source>
        <dbReference type="Proteomes" id="UP000479190"/>
    </source>
</evidence>
<keyword evidence="5" id="KW-1185">Reference proteome</keyword>
<keyword evidence="2" id="KW-0812">Transmembrane</keyword>
<gene>
    <name evidence="4" type="ORF">TBRA_LOCUS9022</name>
</gene>
<feature type="region of interest" description="Disordered" evidence="1">
    <location>
        <begin position="48"/>
        <end position="71"/>
    </location>
</feature>
<dbReference type="Proteomes" id="UP000479190">
    <property type="component" value="Unassembled WGS sequence"/>
</dbReference>
<keyword evidence="2" id="KW-1133">Transmembrane helix</keyword>
<keyword evidence="2" id="KW-0472">Membrane</keyword>
<evidence type="ECO:0000256" key="2">
    <source>
        <dbReference type="SAM" id="Phobius"/>
    </source>
</evidence>
<accession>A0A6H5IJF8</accession>
<protein>
    <submittedName>
        <fullName evidence="4">Uncharacterized protein</fullName>
    </submittedName>
</protein>
<sequence length="907" mass="101459">MNDKLIGSLLRGLLPQLLLQLGTRARPVHCPFSRRYTSSNLFNAITSSGNSTAANSSERRNRRRLNRAASRRSRAARLALHRRIGHQLVHTAVRLGVHRWIHVSAEVKYTRPPRPRAREKQLNIPVDSGLIICASRTVHRCRNPCRRRRRRRSSSSNISRCCRTLQSLRMTGKLARLFFQSTCATANITILELQFASLFFSLSREILKDILKQRVRQNPTSAWRERENKRGRERKEGYRAISFGHFIPVFWIDSRKMGDWLKLCQIVVVARYYLIYARPTTKRLGITRRSNSSSSSSSSSISARQQQLSHWFCAMCNDHSSERGVCIHRTHYPHPRITHTTGAITAHSSNNVSRILLIRVCVCVCVCGAQLYVAGSLLRHIIIYYAVIFVSTIIIMMMMITSRAESASKRRFNAMNALDRGWVARARVRFSAVARRALIIRIMYQSANMEKSITRRRGVYTSARELGGTQPHDHHTLSIGSGNSSSSSSQTHVGYPKEEVYTRCNVQQRREGSRGSCLCYCLLRSYCRCCCCCCCCCGVLLSCAQPPEGASSSAGSDAYRDLSPRSLARRPYAFAYYTSAAPTGNCGVIYIHFYYYYAFAPLSYRIDKSLAARDVRCSGFTESSDKHHREQRRFDDAEKKVHGLIGCGRRGEKWRSAKIRLWQKQKKNDDDDEDAEAHASGPAAAQQLAGRRPSQGAGATLEQLSRRQLRQQRGGPAAAARHAAAQIQQRRRLSVPAAAGRPAAAASGGLSGHVHVSGGLHGLEGDTEAAASRAGAEERERRQVASAEGAATAASGLSEEAIFRLLSLAIVYKSFCVCTGARCTSGSSIIYILVNIYHSYTYCIVYLQSLQRGNSLVPAPYIPVHTRFAYWTFALRAINLTHTNGKMRVVVYEFASSSTSAQYIRCI</sequence>
<feature type="region of interest" description="Disordered" evidence="1">
    <location>
        <begin position="757"/>
        <end position="779"/>
    </location>
</feature>
<reference evidence="4 5" key="1">
    <citation type="submission" date="2020-02" db="EMBL/GenBank/DDBJ databases">
        <authorList>
            <person name="Ferguson B K."/>
        </authorList>
    </citation>
    <scope>NUCLEOTIDE SEQUENCE [LARGE SCALE GENOMIC DNA]</scope>
</reference>
<feature type="compositionally biased region" description="Low complexity" evidence="1">
    <location>
        <begin position="711"/>
        <end position="728"/>
    </location>
</feature>
<feature type="signal peptide" evidence="3">
    <location>
        <begin position="1"/>
        <end position="25"/>
    </location>
</feature>
<feature type="transmembrane region" description="Helical" evidence="2">
    <location>
        <begin position="356"/>
        <end position="375"/>
    </location>
</feature>
<evidence type="ECO:0000256" key="3">
    <source>
        <dbReference type="SAM" id="SignalP"/>
    </source>
</evidence>
<evidence type="ECO:0000256" key="1">
    <source>
        <dbReference type="SAM" id="MobiDB-lite"/>
    </source>
</evidence>
<feature type="compositionally biased region" description="Low complexity" evidence="1">
    <location>
        <begin position="478"/>
        <end position="489"/>
    </location>
</feature>
<feature type="compositionally biased region" description="Basic residues" evidence="1">
    <location>
        <begin position="60"/>
        <end position="71"/>
    </location>
</feature>
<dbReference type="AlphaFoldDB" id="A0A6H5IJF8"/>
<dbReference type="EMBL" id="CADCXV010000846">
    <property type="protein sequence ID" value="CAB0037185.1"/>
    <property type="molecule type" value="Genomic_DNA"/>
</dbReference>